<dbReference type="GeneID" id="8859180"/>
<dbReference type="RefSeq" id="XP_002678731.1">
    <property type="nucleotide sequence ID" value="XM_002678685.1"/>
</dbReference>
<reference evidence="2 3" key="1">
    <citation type="journal article" date="2010" name="Cell">
        <title>The genome of Naegleria gruberi illuminates early eukaryotic versatility.</title>
        <authorList>
            <person name="Fritz-Laylin L.K."/>
            <person name="Prochnik S.E."/>
            <person name="Ginger M.L."/>
            <person name="Dacks J.B."/>
            <person name="Carpenter M.L."/>
            <person name="Field M.C."/>
            <person name="Kuo A."/>
            <person name="Paredez A."/>
            <person name="Chapman J."/>
            <person name="Pham J."/>
            <person name="Shu S."/>
            <person name="Neupane R."/>
            <person name="Cipriano M."/>
            <person name="Mancuso J."/>
            <person name="Tu H."/>
            <person name="Salamov A."/>
            <person name="Lindquist E."/>
            <person name="Shapiro H."/>
            <person name="Lucas S."/>
            <person name="Grigoriev I.V."/>
            <person name="Cande W.Z."/>
            <person name="Fulton C."/>
            <person name="Rokhsar D.S."/>
            <person name="Dawson S.C."/>
        </authorList>
    </citation>
    <scope>NUCLEOTIDE SEQUENCE [LARGE SCALE GENOMIC DNA]</scope>
    <source>
        <strain evidence="2 3">NEG-M</strain>
    </source>
</reference>
<dbReference type="OMA" id="IYKPENA"/>
<evidence type="ECO:0000256" key="1">
    <source>
        <dbReference type="SAM" id="MobiDB-lite"/>
    </source>
</evidence>
<dbReference type="Proteomes" id="UP000006671">
    <property type="component" value="Unassembled WGS sequence"/>
</dbReference>
<dbReference type="VEuPathDB" id="AmoebaDB:NAEGRDRAFT_57644"/>
<evidence type="ECO:0008006" key="4">
    <source>
        <dbReference type="Google" id="ProtNLM"/>
    </source>
</evidence>
<feature type="compositionally biased region" description="Basic and acidic residues" evidence="1">
    <location>
        <begin position="426"/>
        <end position="449"/>
    </location>
</feature>
<evidence type="ECO:0000313" key="3">
    <source>
        <dbReference type="Proteomes" id="UP000006671"/>
    </source>
</evidence>
<gene>
    <name evidence="2" type="ORF">NAEGRDRAFT_57644</name>
</gene>
<feature type="region of interest" description="Disordered" evidence="1">
    <location>
        <begin position="82"/>
        <end position="205"/>
    </location>
</feature>
<proteinExistence type="predicted"/>
<feature type="compositionally biased region" description="Polar residues" evidence="1">
    <location>
        <begin position="708"/>
        <end position="719"/>
    </location>
</feature>
<dbReference type="KEGG" id="ngr:NAEGRDRAFT_57644"/>
<dbReference type="InParanoid" id="D2VAN9"/>
<dbReference type="AlphaFoldDB" id="D2VAN9"/>
<keyword evidence="3" id="KW-1185">Reference proteome</keyword>
<feature type="compositionally biased region" description="Low complexity" evidence="1">
    <location>
        <begin position="124"/>
        <end position="166"/>
    </location>
</feature>
<organism evidence="3">
    <name type="scientific">Naegleria gruberi</name>
    <name type="common">Amoeba</name>
    <dbReference type="NCBI Taxonomy" id="5762"/>
    <lineage>
        <taxon>Eukaryota</taxon>
        <taxon>Discoba</taxon>
        <taxon>Heterolobosea</taxon>
        <taxon>Tetramitia</taxon>
        <taxon>Eutetramitia</taxon>
        <taxon>Vahlkampfiidae</taxon>
        <taxon>Naegleria</taxon>
    </lineage>
</organism>
<feature type="region of interest" description="Disordered" evidence="1">
    <location>
        <begin position="705"/>
        <end position="724"/>
    </location>
</feature>
<sequence length="761" mass="84215">MSSSNCFFHISNVKASSEKPFEIKVDSTIVFSSTEDIDKKTVTHDIPIPKFASVHNVYMNILAPLNGLDELERYNLSNKGTHFIIDPTRSSNPVKQCFDESGSTQSPSLNTTNTSGSASPRALTPTKKTTATSTSSILGVKSTVKSSPTTTTSSTASSSSQATNSPRQPTTTSNIRVPVSSVKPTTESQSTSSTTPRQTGDLSGRGEVSFESVFDGVGNAETTLTFWLYGVEASVRYPFRILIDGFCLFRCEHDAEKTKVQIKVKEPKFSPEHKINLSVDMPMKTGVTNQDVKRIVNEKRYNLSASGKFFLIDFAKKEDSTQYAKVIQSTIESFSGYEQPELYEENKFEKRNDDSTPAVQTTISSTPLVFDEYQVDASNLTAEQREKLLKVQSLEDKGILDKAEADFERKNIIGDNKLLSFPKKTQTVDEKQPEKQPEPVKQPEPEIQKVKTPRQETSTVKQPEFIELKLFLCNIKASSSQPFQLIYKPENAVMISLTEDVSPEKIICVKGEIPSNPSGDTIAPLVIDMPKVGVKLEHSLNLKNGRFAMIGVSDNTAGKVVCRQQNDENFEGFIQDSGPKEEPSKILVHFSGIPASTEQPFLIYINDKQAYKREEPLKKRQKGCINGDIPKNKRINPDSEANHVVSVKVEAPMVSPNAKVVAVDLTNNGTHVFVSCNQETNEIIIKQGHEENSKEEDLRVCEEVGANKSISSAPQTEQPSAGKKLTEQDIELLKKLADLKNAGILTETEYELKKKDILFGN</sequence>
<accession>D2VAN9</accession>
<protein>
    <recommendedName>
        <fullName evidence="4">SHOCT domain-containing protein</fullName>
    </recommendedName>
</protein>
<feature type="compositionally biased region" description="Low complexity" evidence="1">
    <location>
        <begin position="184"/>
        <end position="199"/>
    </location>
</feature>
<dbReference type="EMBL" id="GG738860">
    <property type="protein sequence ID" value="EFC45987.1"/>
    <property type="molecule type" value="Genomic_DNA"/>
</dbReference>
<name>D2VAN9_NAEGR</name>
<feature type="region of interest" description="Disordered" evidence="1">
    <location>
        <begin position="423"/>
        <end position="458"/>
    </location>
</feature>
<evidence type="ECO:0000313" key="2">
    <source>
        <dbReference type="EMBL" id="EFC45987.1"/>
    </source>
</evidence>
<dbReference type="OrthoDB" id="10259801at2759"/>
<feature type="compositionally biased region" description="Polar residues" evidence="1">
    <location>
        <begin position="101"/>
        <end position="118"/>
    </location>
</feature>